<dbReference type="AlphaFoldDB" id="A0A5E4X3N7"/>
<dbReference type="Proteomes" id="UP000414233">
    <property type="component" value="Unassembled WGS sequence"/>
</dbReference>
<evidence type="ECO:0000256" key="3">
    <source>
        <dbReference type="PIRSR" id="PIRSR605502-1"/>
    </source>
</evidence>
<dbReference type="SUPFAM" id="SSF101478">
    <property type="entry name" value="ADP-ribosylglycohydrolase"/>
    <property type="match status" value="1"/>
</dbReference>
<dbReference type="OrthoDB" id="9798107at2"/>
<dbReference type="EMBL" id="CABPRZ010000015">
    <property type="protein sequence ID" value="VVE30862.1"/>
    <property type="molecule type" value="Genomic_DNA"/>
</dbReference>
<feature type="binding site" evidence="3">
    <location>
        <position position="66"/>
    </location>
    <ligand>
        <name>Mg(2+)</name>
        <dbReference type="ChEBI" id="CHEBI:18420"/>
        <label>1</label>
    </ligand>
</feature>
<dbReference type="InterPro" id="IPR050792">
    <property type="entry name" value="ADP-ribosylglycohydrolase"/>
</dbReference>
<dbReference type="GO" id="GO:0046872">
    <property type="term" value="F:metal ion binding"/>
    <property type="evidence" value="ECO:0007669"/>
    <property type="project" value="UniProtKB-KW"/>
</dbReference>
<accession>A0A5E4X3N7</accession>
<evidence type="ECO:0000256" key="2">
    <source>
        <dbReference type="ARBA" id="ARBA00022801"/>
    </source>
</evidence>
<feature type="binding site" evidence="3">
    <location>
        <position position="312"/>
    </location>
    <ligand>
        <name>Mg(2+)</name>
        <dbReference type="ChEBI" id="CHEBI:18420"/>
        <label>1</label>
    </ligand>
</feature>
<comment type="cofactor">
    <cofactor evidence="3">
        <name>Mg(2+)</name>
        <dbReference type="ChEBI" id="CHEBI:18420"/>
    </cofactor>
    <text evidence="3">Binds 2 magnesium ions per subunit.</text>
</comment>
<dbReference type="PANTHER" id="PTHR16222:SF24">
    <property type="entry name" value="ADP-RIBOSYLHYDROLASE ARH3"/>
    <property type="match status" value="1"/>
</dbReference>
<keyword evidence="3" id="KW-0460">Magnesium</keyword>
<feature type="binding site" evidence="3">
    <location>
        <position position="68"/>
    </location>
    <ligand>
        <name>Mg(2+)</name>
        <dbReference type="ChEBI" id="CHEBI:18420"/>
        <label>1</label>
    </ligand>
</feature>
<gene>
    <name evidence="5" type="ORF">PTE30175_03546</name>
</gene>
<feature type="binding site" evidence="3">
    <location>
        <position position="67"/>
    </location>
    <ligand>
        <name>Mg(2+)</name>
        <dbReference type="ChEBI" id="CHEBI:18420"/>
        <label>1</label>
    </ligand>
</feature>
<keyword evidence="2" id="KW-0378">Hydrolase</keyword>
<evidence type="ECO:0000313" key="5">
    <source>
        <dbReference type="EMBL" id="VVE30862.1"/>
    </source>
</evidence>
<organism evidence="5 6">
    <name type="scientific">Pandoraea terrae</name>
    <dbReference type="NCBI Taxonomy" id="1537710"/>
    <lineage>
        <taxon>Bacteria</taxon>
        <taxon>Pseudomonadati</taxon>
        <taxon>Pseudomonadota</taxon>
        <taxon>Betaproteobacteria</taxon>
        <taxon>Burkholderiales</taxon>
        <taxon>Burkholderiaceae</taxon>
        <taxon>Pandoraea</taxon>
    </lineage>
</organism>
<feature type="transmembrane region" description="Helical" evidence="4">
    <location>
        <begin position="211"/>
        <end position="233"/>
    </location>
</feature>
<dbReference type="InterPro" id="IPR005502">
    <property type="entry name" value="Ribosyl_crysJ1"/>
</dbReference>
<evidence type="ECO:0000256" key="4">
    <source>
        <dbReference type="SAM" id="Phobius"/>
    </source>
</evidence>
<feature type="binding site" evidence="3">
    <location>
        <position position="309"/>
    </location>
    <ligand>
        <name>Mg(2+)</name>
        <dbReference type="ChEBI" id="CHEBI:18420"/>
        <label>1</label>
    </ligand>
</feature>
<keyword evidence="4" id="KW-0472">Membrane</keyword>
<evidence type="ECO:0000313" key="6">
    <source>
        <dbReference type="Proteomes" id="UP000414233"/>
    </source>
</evidence>
<keyword evidence="3" id="KW-0479">Metal-binding</keyword>
<dbReference type="PANTHER" id="PTHR16222">
    <property type="entry name" value="ADP-RIBOSYLGLYCOHYDROLASE"/>
    <property type="match status" value="1"/>
</dbReference>
<evidence type="ECO:0000256" key="1">
    <source>
        <dbReference type="ARBA" id="ARBA00010702"/>
    </source>
</evidence>
<name>A0A5E4X3N7_9BURK</name>
<comment type="similarity">
    <text evidence="1">Belongs to the ADP-ribosylglycohydrolase family.</text>
</comment>
<feature type="binding site" evidence="3">
    <location>
        <position position="311"/>
    </location>
    <ligand>
        <name>Mg(2+)</name>
        <dbReference type="ChEBI" id="CHEBI:18420"/>
        <label>1</label>
    </ligand>
</feature>
<dbReference type="InterPro" id="IPR036705">
    <property type="entry name" value="Ribosyl_crysJ1_sf"/>
</dbReference>
<dbReference type="RefSeq" id="WP_150698371.1">
    <property type="nucleotide sequence ID" value="NZ_CABPRZ010000015.1"/>
</dbReference>
<dbReference type="Pfam" id="PF03747">
    <property type="entry name" value="ADP_ribosyl_GH"/>
    <property type="match status" value="1"/>
</dbReference>
<keyword evidence="4" id="KW-0812">Transmembrane</keyword>
<sequence length="391" mass="41908">MQDSFPCVPSDPIKRSRFRGCLVGGAVGDALGAPIEFMSLPDIRRQFDSGGILDFAAAYGRVGAITDDTQMTLFTGDGILRAHVGAVLCGDTPRFGDATAQAYLRWLRTQGVKPKVAEPPGESGWLAEQRELFSRRAPGNTCLAVLRALTRYADRASNDSKGCGGVMRVAPVGMFVANWINDSEVQNPIGQAFSVATDIAAITHGHPTRQFTAGVFAVVVALLLVGVPLTNAIDRAKTELRQRDRHEETLAAIENAEQFAADRHGQVDALQELGEGWVAEEALAISLYCALSTPDFEAGVVLAVNHDGDSDSTGAIAGNLLGAMMGVDAIPERWRVTLELADAIGAMADDLATVREWRINDSCCTTECDFYVRRYPPCSTMSEPNGTSNKT</sequence>
<proteinExistence type="inferred from homology"/>
<dbReference type="GO" id="GO:0016787">
    <property type="term" value="F:hydrolase activity"/>
    <property type="evidence" value="ECO:0007669"/>
    <property type="project" value="UniProtKB-KW"/>
</dbReference>
<reference evidence="5 6" key="1">
    <citation type="submission" date="2019-08" db="EMBL/GenBank/DDBJ databases">
        <authorList>
            <person name="Peeters C."/>
        </authorList>
    </citation>
    <scope>NUCLEOTIDE SEQUENCE [LARGE SCALE GENOMIC DNA]</scope>
    <source>
        <strain evidence="5 6">LMG 30175</strain>
    </source>
</reference>
<keyword evidence="4" id="KW-1133">Transmembrane helix</keyword>
<protein>
    <submittedName>
        <fullName evidence="5">Crystallin</fullName>
    </submittedName>
</protein>
<keyword evidence="6" id="KW-1185">Reference proteome</keyword>
<dbReference type="Gene3D" id="1.10.4080.10">
    <property type="entry name" value="ADP-ribosylation/Crystallin J1"/>
    <property type="match status" value="1"/>
</dbReference>